<evidence type="ECO:0000256" key="1">
    <source>
        <dbReference type="ARBA" id="ARBA00005031"/>
    </source>
</evidence>
<dbReference type="STRING" id="3476.A0A2P5E3Y3"/>
<dbReference type="GO" id="GO:0006096">
    <property type="term" value="P:glycolytic process"/>
    <property type="evidence" value="ECO:0007669"/>
    <property type="project" value="UniProtKB-UniPathway"/>
</dbReference>
<feature type="domain" description="Enolase C-terminal TIM barrel" evidence="6">
    <location>
        <begin position="61"/>
        <end position="282"/>
    </location>
</feature>
<keyword evidence="5" id="KW-0456">Lyase</keyword>
<dbReference type="PANTHER" id="PTHR11902">
    <property type="entry name" value="ENOLASE"/>
    <property type="match status" value="1"/>
</dbReference>
<evidence type="ECO:0000313" key="7">
    <source>
        <dbReference type="EMBL" id="PON80247.1"/>
    </source>
</evidence>
<evidence type="ECO:0000259" key="6">
    <source>
        <dbReference type="SMART" id="SM01192"/>
    </source>
</evidence>
<keyword evidence="4" id="KW-0324">Glycolysis</keyword>
<comment type="similarity">
    <text evidence="2">Belongs to the enolase family.</text>
</comment>
<evidence type="ECO:0000256" key="2">
    <source>
        <dbReference type="ARBA" id="ARBA00009604"/>
    </source>
</evidence>
<accession>A0A2P5E3Y3</accession>
<dbReference type="InterPro" id="IPR036849">
    <property type="entry name" value="Enolase-like_C_sf"/>
</dbReference>
<reference evidence="8" key="1">
    <citation type="submission" date="2016-06" db="EMBL/GenBank/DDBJ databases">
        <title>Parallel loss of symbiosis genes in relatives of nitrogen-fixing non-legume Parasponia.</title>
        <authorList>
            <person name="Van Velzen R."/>
            <person name="Holmer R."/>
            <person name="Bu F."/>
            <person name="Rutten L."/>
            <person name="Van Zeijl A."/>
            <person name="Liu W."/>
            <person name="Santuari L."/>
            <person name="Cao Q."/>
            <person name="Sharma T."/>
            <person name="Shen D."/>
            <person name="Roswanjaya Y."/>
            <person name="Wardhani T."/>
            <person name="Kalhor M.S."/>
            <person name="Jansen J."/>
            <person name="Van den Hoogen J."/>
            <person name="Gungor B."/>
            <person name="Hartog M."/>
            <person name="Hontelez J."/>
            <person name="Verver J."/>
            <person name="Yang W.-C."/>
            <person name="Schijlen E."/>
            <person name="Repin R."/>
            <person name="Schilthuizen M."/>
            <person name="Schranz E."/>
            <person name="Heidstra R."/>
            <person name="Miyata K."/>
            <person name="Fedorova E."/>
            <person name="Kohlen W."/>
            <person name="Bisseling T."/>
            <person name="Smit S."/>
            <person name="Geurts R."/>
        </authorList>
    </citation>
    <scope>NUCLEOTIDE SEQUENCE [LARGE SCALE GENOMIC DNA]</scope>
    <source>
        <strain evidence="8">cv. WU1-14</strain>
    </source>
</reference>
<dbReference type="Gene3D" id="3.20.20.120">
    <property type="entry name" value="Enolase-like C-terminal domain"/>
    <property type="match status" value="1"/>
</dbReference>
<evidence type="ECO:0000256" key="3">
    <source>
        <dbReference type="ARBA" id="ARBA00012058"/>
    </source>
</evidence>
<gene>
    <name evidence="7" type="ORF">PanWU01x14_006970</name>
</gene>
<protein>
    <recommendedName>
        <fullName evidence="3">phosphopyruvate hydratase</fullName>
        <ecNumber evidence="3">4.2.1.11</ecNumber>
    </recommendedName>
</protein>
<proteinExistence type="inferred from homology"/>
<dbReference type="SUPFAM" id="SSF51604">
    <property type="entry name" value="Enolase C-terminal domain-like"/>
    <property type="match status" value="1"/>
</dbReference>
<dbReference type="InterPro" id="IPR000941">
    <property type="entry name" value="Enolase"/>
</dbReference>
<evidence type="ECO:0000313" key="8">
    <source>
        <dbReference type="Proteomes" id="UP000237105"/>
    </source>
</evidence>
<dbReference type="SMART" id="SM01192">
    <property type="entry name" value="Enolase_C"/>
    <property type="match status" value="1"/>
</dbReference>
<dbReference type="GO" id="GO:0004634">
    <property type="term" value="F:phosphopyruvate hydratase activity"/>
    <property type="evidence" value="ECO:0007669"/>
    <property type="project" value="UniProtKB-EC"/>
</dbReference>
<dbReference type="EMBL" id="JXTB01000002">
    <property type="protein sequence ID" value="PON80247.1"/>
    <property type="molecule type" value="Genomic_DNA"/>
</dbReference>
<dbReference type="UniPathway" id="UPA00109">
    <property type="reaction ID" value="UER00187"/>
</dbReference>
<dbReference type="PANTHER" id="PTHR11902:SF46">
    <property type="entry name" value="ENOLASE 2"/>
    <property type="match status" value="1"/>
</dbReference>
<name>A0A2P5E3Y3_PARAD</name>
<evidence type="ECO:0000256" key="5">
    <source>
        <dbReference type="ARBA" id="ARBA00023239"/>
    </source>
</evidence>
<evidence type="ECO:0000256" key="4">
    <source>
        <dbReference type="ARBA" id="ARBA00023152"/>
    </source>
</evidence>
<comment type="caution">
    <text evidence="7">The sequence shown here is derived from an EMBL/GenBank/DDBJ whole genome shotgun (WGS) entry which is preliminary data.</text>
</comment>
<dbReference type="EC" id="4.2.1.11" evidence="3"/>
<dbReference type="AlphaFoldDB" id="A0A2P5E3Y3"/>
<sequence>MGYPRLGPNPSQTLDGFSPVQFLPRQLGVRILEDLPPEDHGKQLTALDLDRAFNAILGKCAHWINRPDRMAKLISKEYGEDASKHHIEGSYAPNIQEVKQGLDLPKTAIDKCGFVKKVVIGAHAAASGFYESDNKTYDVNFKRENNGESQKISGDSLAAEYTALVRDYPVVSSRDPFHVDDLKHHSDLTNEIGRQVQIMGAELLVTKQKMHQVGTITECIEAVKMCKDAGWRVVVASHGSGEAIGDYVADLSVGLGSDQIMVGQPCNSIRRDDSYKRLPWRN</sequence>
<dbReference type="GO" id="GO:0000287">
    <property type="term" value="F:magnesium ion binding"/>
    <property type="evidence" value="ECO:0007669"/>
    <property type="project" value="InterPro"/>
</dbReference>
<dbReference type="Pfam" id="PF00113">
    <property type="entry name" value="Enolase_C"/>
    <property type="match status" value="1"/>
</dbReference>
<dbReference type="GO" id="GO:0000015">
    <property type="term" value="C:phosphopyruvate hydratase complex"/>
    <property type="evidence" value="ECO:0007669"/>
    <property type="project" value="InterPro"/>
</dbReference>
<dbReference type="InterPro" id="IPR020810">
    <property type="entry name" value="Enolase_C"/>
</dbReference>
<dbReference type="OrthoDB" id="1739814at2759"/>
<comment type="pathway">
    <text evidence="1">Carbohydrate degradation; glycolysis; pyruvate from D-glyceraldehyde 3-phosphate: step 4/5.</text>
</comment>
<organism evidence="7 8">
    <name type="scientific">Parasponia andersonii</name>
    <name type="common">Sponia andersonii</name>
    <dbReference type="NCBI Taxonomy" id="3476"/>
    <lineage>
        <taxon>Eukaryota</taxon>
        <taxon>Viridiplantae</taxon>
        <taxon>Streptophyta</taxon>
        <taxon>Embryophyta</taxon>
        <taxon>Tracheophyta</taxon>
        <taxon>Spermatophyta</taxon>
        <taxon>Magnoliopsida</taxon>
        <taxon>eudicotyledons</taxon>
        <taxon>Gunneridae</taxon>
        <taxon>Pentapetalae</taxon>
        <taxon>rosids</taxon>
        <taxon>fabids</taxon>
        <taxon>Rosales</taxon>
        <taxon>Cannabaceae</taxon>
        <taxon>Parasponia</taxon>
    </lineage>
</organism>
<keyword evidence="8" id="KW-1185">Reference proteome</keyword>
<dbReference type="Proteomes" id="UP000237105">
    <property type="component" value="Unassembled WGS sequence"/>
</dbReference>